<proteinExistence type="inferred from homology"/>
<dbReference type="Pfam" id="PF00908">
    <property type="entry name" value="dTDP_sugar_isom"/>
    <property type="match status" value="1"/>
</dbReference>
<dbReference type="CDD" id="cd00438">
    <property type="entry name" value="cupin_RmlC"/>
    <property type="match status" value="1"/>
</dbReference>
<dbReference type="GO" id="GO:0008830">
    <property type="term" value="F:dTDP-4-dehydrorhamnose 3,5-epimerase activity"/>
    <property type="evidence" value="ECO:0007669"/>
    <property type="project" value="UniProtKB-EC"/>
</dbReference>
<dbReference type="RefSeq" id="WP_209295620.1">
    <property type="nucleotide sequence ID" value="NZ_JAGIKT010000044.1"/>
</dbReference>
<dbReference type="EC" id="5.1.3.13" evidence="3 5"/>
<evidence type="ECO:0000313" key="6">
    <source>
        <dbReference type="EMBL" id="MBP0113286.1"/>
    </source>
</evidence>
<evidence type="ECO:0000313" key="7">
    <source>
        <dbReference type="Proteomes" id="UP000669317"/>
    </source>
</evidence>
<dbReference type="InterPro" id="IPR011051">
    <property type="entry name" value="RmlC_Cupin_sf"/>
</dbReference>
<gene>
    <name evidence="6" type="primary">rfbC</name>
    <name evidence="6" type="ORF">JWS04_19790</name>
</gene>
<sequence>MIFDPLRLAGAYRIKPELIVDERGAFARRFCADSFRAYGLETHLVQRSISFNTHAGTLRGMHFQAPPHLEAKLVRCTRGAIFDVMIDLREGSPTYGQWHGEELTAENRLMVYLPKGFAHGFQTLVDNTEVDYEITPAHVPGAAGGFRFDAPALGIDWPIADIIVSERDNALPASFVGIRL</sequence>
<accession>A0ABS3ZYR7</accession>
<name>A0ABS3ZYR7_9BRAD</name>
<dbReference type="PANTHER" id="PTHR21047:SF2">
    <property type="entry name" value="THYMIDINE DIPHOSPHO-4-KETO-RHAMNOSE 3,5-EPIMERASE"/>
    <property type="match status" value="1"/>
</dbReference>
<dbReference type="Proteomes" id="UP000669317">
    <property type="component" value="Unassembled WGS sequence"/>
</dbReference>
<dbReference type="NCBIfam" id="TIGR01221">
    <property type="entry name" value="rmlC"/>
    <property type="match status" value="1"/>
</dbReference>
<comment type="caution">
    <text evidence="6">The sequence shown here is derived from an EMBL/GenBank/DDBJ whole genome shotgun (WGS) entry which is preliminary data.</text>
</comment>
<dbReference type="InterPro" id="IPR014710">
    <property type="entry name" value="RmlC-like_jellyroll"/>
</dbReference>
<keyword evidence="7" id="KW-1185">Reference proteome</keyword>
<comment type="catalytic activity">
    <reaction evidence="1 5">
        <text>dTDP-4-dehydro-6-deoxy-alpha-D-glucose = dTDP-4-dehydro-beta-L-rhamnose</text>
        <dbReference type="Rhea" id="RHEA:16969"/>
        <dbReference type="ChEBI" id="CHEBI:57649"/>
        <dbReference type="ChEBI" id="CHEBI:62830"/>
        <dbReference type="EC" id="5.1.3.13"/>
    </reaction>
</comment>
<evidence type="ECO:0000256" key="1">
    <source>
        <dbReference type="ARBA" id="ARBA00001298"/>
    </source>
</evidence>
<dbReference type="InterPro" id="IPR000888">
    <property type="entry name" value="RmlC-like"/>
</dbReference>
<comment type="subunit">
    <text evidence="5">Homodimer.</text>
</comment>
<protein>
    <recommendedName>
        <fullName evidence="4 5">dTDP-4-dehydrorhamnose 3,5-epimerase</fullName>
        <ecNumber evidence="3 5">5.1.3.13</ecNumber>
    </recommendedName>
    <alternativeName>
        <fullName evidence="5">Thymidine diphospho-4-keto-rhamnose 3,5-epimerase</fullName>
    </alternativeName>
</protein>
<evidence type="ECO:0000256" key="5">
    <source>
        <dbReference type="RuleBase" id="RU364069"/>
    </source>
</evidence>
<evidence type="ECO:0000256" key="2">
    <source>
        <dbReference type="ARBA" id="ARBA00001997"/>
    </source>
</evidence>
<dbReference type="SUPFAM" id="SSF51182">
    <property type="entry name" value="RmlC-like cupins"/>
    <property type="match status" value="1"/>
</dbReference>
<evidence type="ECO:0000256" key="4">
    <source>
        <dbReference type="ARBA" id="ARBA00019595"/>
    </source>
</evidence>
<comment type="similarity">
    <text evidence="5">Belongs to the dTDP-4-dehydrorhamnose 3,5-epimerase family.</text>
</comment>
<reference evidence="6 7" key="1">
    <citation type="submission" date="2021-03" db="EMBL/GenBank/DDBJ databases">
        <title>Genome Sequence of Bradyrhizobium vignae strain ISRA400.</title>
        <authorList>
            <person name="Tisa L.S."/>
            <person name="Svistoonoff S."/>
            <person name="Hocher V."/>
            <person name="Fall S."/>
            <person name="Zaiya A."/>
            <person name="Naing D."/>
            <person name="Niang N."/>
            <person name="Diouf A."/>
            <person name="Dasylva M.C."/>
            <person name="Toure O."/>
            <person name="Gueye M."/>
            <person name="Gully D."/>
            <person name="Tisseyre P."/>
            <person name="Simpson S."/>
            <person name="Morris K."/>
            <person name="Thomas W.K."/>
        </authorList>
    </citation>
    <scope>NUCLEOTIDE SEQUENCE [LARGE SCALE GENOMIC DNA]</scope>
    <source>
        <strain evidence="6 7">ISRA400</strain>
    </source>
</reference>
<keyword evidence="5 6" id="KW-0413">Isomerase</keyword>
<comment type="function">
    <text evidence="2 5">Catalyzes the epimerization of the C3' and C5'positions of dTDP-6-deoxy-D-xylo-4-hexulose, forming dTDP-6-deoxy-L-lyxo-4-hexulose.</text>
</comment>
<dbReference type="EMBL" id="JAGIKT010000044">
    <property type="protein sequence ID" value="MBP0113286.1"/>
    <property type="molecule type" value="Genomic_DNA"/>
</dbReference>
<dbReference type="Gene3D" id="2.60.120.10">
    <property type="entry name" value="Jelly Rolls"/>
    <property type="match status" value="1"/>
</dbReference>
<comment type="pathway">
    <text evidence="5">Carbohydrate biosynthesis; dTDP-L-rhamnose biosynthesis.</text>
</comment>
<dbReference type="PANTHER" id="PTHR21047">
    <property type="entry name" value="DTDP-6-DEOXY-D-GLUCOSE-3,5 EPIMERASE"/>
    <property type="match status" value="1"/>
</dbReference>
<evidence type="ECO:0000256" key="3">
    <source>
        <dbReference type="ARBA" id="ARBA00012098"/>
    </source>
</evidence>
<organism evidence="6 7">
    <name type="scientific">Bradyrhizobium vignae</name>
    <dbReference type="NCBI Taxonomy" id="1549949"/>
    <lineage>
        <taxon>Bacteria</taxon>
        <taxon>Pseudomonadati</taxon>
        <taxon>Pseudomonadota</taxon>
        <taxon>Alphaproteobacteria</taxon>
        <taxon>Hyphomicrobiales</taxon>
        <taxon>Nitrobacteraceae</taxon>
        <taxon>Bradyrhizobium</taxon>
    </lineage>
</organism>